<proteinExistence type="predicted"/>
<reference evidence="1" key="1">
    <citation type="submission" date="2020-10" db="EMBL/GenBank/DDBJ databases">
        <title>Unveiling of a novel bifunctional photoreceptor, Dualchrome1, isolated from a cosmopolitan green alga.</title>
        <authorList>
            <person name="Suzuki S."/>
            <person name="Kawachi M."/>
        </authorList>
    </citation>
    <scope>NUCLEOTIDE SEQUENCE</scope>
    <source>
        <strain evidence="1">NIES 2893</strain>
    </source>
</reference>
<evidence type="ECO:0000313" key="1">
    <source>
        <dbReference type="EMBL" id="GHP05233.1"/>
    </source>
</evidence>
<sequence length="136" mass="15285">MNDIAGEVVQQLQAMQADDDALLALEIRANYRAALRCQHHCGQKIYVVTAVRNGKFSEKDKELCFRADEAHAAIRYLIVLAASWSNHAKLNISFFYKDAKKEQQLFQVNAQPGEKDIVAISRLLPIIESARRLTGA</sequence>
<accession>A0A830HFG5</accession>
<gene>
    <name evidence="1" type="ORF">PPROV_000398500</name>
</gene>
<dbReference type="EMBL" id="BNJQ01000009">
    <property type="protein sequence ID" value="GHP05233.1"/>
    <property type="molecule type" value="Genomic_DNA"/>
</dbReference>
<dbReference type="Proteomes" id="UP000660262">
    <property type="component" value="Unassembled WGS sequence"/>
</dbReference>
<evidence type="ECO:0000313" key="2">
    <source>
        <dbReference type="Proteomes" id="UP000660262"/>
    </source>
</evidence>
<protein>
    <submittedName>
        <fullName evidence="1">Uncharacterized protein</fullName>
    </submittedName>
</protein>
<keyword evidence="2" id="KW-1185">Reference proteome</keyword>
<name>A0A830HFG5_9CHLO</name>
<dbReference type="AlphaFoldDB" id="A0A830HFG5"/>
<organism evidence="1 2">
    <name type="scientific">Pycnococcus provasolii</name>
    <dbReference type="NCBI Taxonomy" id="41880"/>
    <lineage>
        <taxon>Eukaryota</taxon>
        <taxon>Viridiplantae</taxon>
        <taxon>Chlorophyta</taxon>
        <taxon>Pseudoscourfieldiophyceae</taxon>
        <taxon>Pseudoscourfieldiales</taxon>
        <taxon>Pycnococcaceae</taxon>
        <taxon>Pycnococcus</taxon>
    </lineage>
</organism>
<comment type="caution">
    <text evidence="1">The sequence shown here is derived from an EMBL/GenBank/DDBJ whole genome shotgun (WGS) entry which is preliminary data.</text>
</comment>